<comment type="similarity">
    <text evidence="2">Belongs to the AF4 family.</text>
</comment>
<keyword evidence="10" id="KW-0539">Nucleus</keyword>
<evidence type="ECO:0000259" key="14">
    <source>
        <dbReference type="Pfam" id="PF18876"/>
    </source>
</evidence>
<evidence type="ECO:0000256" key="6">
    <source>
        <dbReference type="ARBA" id="ARBA00022788"/>
    </source>
</evidence>
<comment type="function">
    <text evidence="11">Has a role in transcriptional regulation. Acts in parallel with the Ras/MAPK and the PI3K/PKB pathways in the control of cell identity and cellular growth. Essential for regulation of the cytoskeleton and cell growth but not for cell proliferation or growth rate. Required specifically for the microtubule-based basal transport of lipid droplets. Plays a partially redundant function downstream of Raf in cell fate specification in the developing eye. Pair-rule protein that regulates embryonic cellularization, gastrulation and segmentation.</text>
</comment>
<feature type="domain" description="AF4/FMR2 C-terminal homology" evidence="14">
    <location>
        <begin position="4"/>
        <end position="247"/>
    </location>
</feature>
<keyword evidence="5" id="KW-0597">Phosphoprotein</keyword>
<feature type="region of interest" description="Disordered" evidence="13">
    <location>
        <begin position="96"/>
        <end position="174"/>
    </location>
</feature>
<evidence type="ECO:0000256" key="7">
    <source>
        <dbReference type="ARBA" id="ARBA00023015"/>
    </source>
</evidence>
<keyword evidence="8" id="KW-0238">DNA-binding</keyword>
<keyword evidence="9" id="KW-0804">Transcription</keyword>
<dbReference type="PANTHER" id="PTHR10528">
    <property type="entry name" value="AF4/FMR2 FAMILY MEMBER"/>
    <property type="match status" value="1"/>
</dbReference>
<keyword evidence="7" id="KW-0805">Transcription regulation</keyword>
<keyword evidence="15" id="KW-1185">Reference proteome</keyword>
<dbReference type="RefSeq" id="XP_012936282.2">
    <property type="nucleotide sequence ID" value="XM_013080828.2"/>
</dbReference>
<evidence type="ECO:0000256" key="4">
    <source>
        <dbReference type="ARBA" id="ARBA00022473"/>
    </source>
</evidence>
<dbReference type="InterPro" id="IPR007797">
    <property type="entry name" value="AF4/FMR2"/>
</dbReference>
<evidence type="ECO:0000256" key="9">
    <source>
        <dbReference type="ARBA" id="ARBA00023163"/>
    </source>
</evidence>
<evidence type="ECO:0000256" key="12">
    <source>
        <dbReference type="ARBA" id="ARBA00032149"/>
    </source>
</evidence>
<dbReference type="Proteomes" id="UP000694888">
    <property type="component" value="Unplaced"/>
</dbReference>
<evidence type="ECO:0000256" key="1">
    <source>
        <dbReference type="ARBA" id="ARBA00004123"/>
    </source>
</evidence>
<feature type="compositionally biased region" description="Low complexity" evidence="13">
    <location>
        <begin position="142"/>
        <end position="174"/>
    </location>
</feature>
<keyword evidence="4" id="KW-0217">Developmental protein</keyword>
<evidence type="ECO:0000256" key="10">
    <source>
        <dbReference type="ARBA" id="ARBA00023242"/>
    </source>
</evidence>
<comment type="subcellular location">
    <subcellularLocation>
        <location evidence="1">Nucleus</location>
    </subcellularLocation>
</comment>
<dbReference type="InterPro" id="IPR043640">
    <property type="entry name" value="AF4/FMR2_CHD"/>
</dbReference>
<sequence>MEPYLRSGLSFYMAGYVMEQNRRENVSSSFSMYKDTASLLEFAANLRASSSSNHELSDKDRKLQILILRLRSLLNHRLYKIKKNEVSKYKKAIESDQNKLNTSAPPAAPGHKPHAPSPHQGSWNKNSTGTLSPMSPTASPAGSVSSQGSGEQVTGKMLNGTASSSSTPMTSPSPGIVSVQQRLLSMYFRLTNPMVTSLELWDQANAETTRDLQEFFKTVDDACGELSFHSLPPVVVRYMEYALRVLHL</sequence>
<evidence type="ECO:0000256" key="11">
    <source>
        <dbReference type="ARBA" id="ARBA00024653"/>
    </source>
</evidence>
<name>A0ABM0ZX23_APLCA</name>
<accession>A0ABM0ZX23</accession>
<dbReference type="GeneID" id="101861352"/>
<reference evidence="16" key="1">
    <citation type="submission" date="2025-08" db="UniProtKB">
        <authorList>
            <consortium name="RefSeq"/>
        </authorList>
    </citation>
    <scope>IDENTIFICATION</scope>
</reference>
<evidence type="ECO:0000256" key="3">
    <source>
        <dbReference type="ARBA" id="ARBA00021888"/>
    </source>
</evidence>
<keyword evidence="6" id="KW-0562">Pair-rule protein</keyword>
<evidence type="ECO:0000256" key="8">
    <source>
        <dbReference type="ARBA" id="ARBA00023125"/>
    </source>
</evidence>
<evidence type="ECO:0000256" key="13">
    <source>
        <dbReference type="SAM" id="MobiDB-lite"/>
    </source>
</evidence>
<evidence type="ECO:0000313" key="16">
    <source>
        <dbReference type="RefSeq" id="XP_012936282.2"/>
    </source>
</evidence>
<organism evidence="15 16">
    <name type="scientific">Aplysia californica</name>
    <name type="common">California sea hare</name>
    <dbReference type="NCBI Taxonomy" id="6500"/>
    <lineage>
        <taxon>Eukaryota</taxon>
        <taxon>Metazoa</taxon>
        <taxon>Spiralia</taxon>
        <taxon>Lophotrochozoa</taxon>
        <taxon>Mollusca</taxon>
        <taxon>Gastropoda</taxon>
        <taxon>Heterobranchia</taxon>
        <taxon>Euthyneura</taxon>
        <taxon>Tectipleura</taxon>
        <taxon>Aplysiida</taxon>
        <taxon>Aplysioidea</taxon>
        <taxon>Aplysiidae</taxon>
        <taxon>Aplysia</taxon>
    </lineage>
</organism>
<evidence type="ECO:0000256" key="2">
    <source>
        <dbReference type="ARBA" id="ARBA00007354"/>
    </source>
</evidence>
<proteinExistence type="inferred from homology"/>
<dbReference type="PANTHER" id="PTHR10528:SF17">
    <property type="entry name" value="AF4_FMR2 FAMILY MEMBER LILLI"/>
    <property type="match status" value="1"/>
</dbReference>
<protein>
    <recommendedName>
        <fullName evidence="3">AF4/FMR2 family member lilli</fullName>
    </recommendedName>
    <alternativeName>
        <fullName evidence="12">Protein lilliputian</fullName>
    </alternativeName>
</protein>
<dbReference type="Pfam" id="PF18876">
    <property type="entry name" value="AFF4_CHD"/>
    <property type="match status" value="1"/>
</dbReference>
<evidence type="ECO:0000313" key="15">
    <source>
        <dbReference type="Proteomes" id="UP000694888"/>
    </source>
</evidence>
<gene>
    <name evidence="16" type="primary">LOC101861352</name>
</gene>
<evidence type="ECO:0000256" key="5">
    <source>
        <dbReference type="ARBA" id="ARBA00022553"/>
    </source>
</evidence>
<feature type="compositionally biased region" description="Polar residues" evidence="13">
    <location>
        <begin position="120"/>
        <end position="140"/>
    </location>
</feature>